<evidence type="ECO:0000313" key="8">
    <source>
        <dbReference type="EMBL" id="NKI32607.1"/>
    </source>
</evidence>
<feature type="compositionally biased region" description="Basic and acidic residues" evidence="5">
    <location>
        <begin position="299"/>
        <end position="320"/>
    </location>
</feature>
<dbReference type="RefSeq" id="WP_168552796.1">
    <property type="nucleotide sequence ID" value="NZ_JAAWWL010000002.1"/>
</dbReference>
<feature type="domain" description="NarX-like N-terminal" evidence="7">
    <location>
        <begin position="36"/>
        <end position="109"/>
    </location>
</feature>
<comment type="subcellular location">
    <subcellularLocation>
        <location evidence="1">Membrane</location>
        <topology evidence="1">Multi-pass membrane protein</topology>
    </subcellularLocation>
</comment>
<keyword evidence="9" id="KW-1185">Reference proteome</keyword>
<evidence type="ECO:0000256" key="4">
    <source>
        <dbReference type="ARBA" id="ARBA00023136"/>
    </source>
</evidence>
<evidence type="ECO:0000256" key="3">
    <source>
        <dbReference type="ARBA" id="ARBA00022989"/>
    </source>
</evidence>
<evidence type="ECO:0000256" key="5">
    <source>
        <dbReference type="SAM" id="MobiDB-lite"/>
    </source>
</evidence>
<feature type="transmembrane region" description="Helical" evidence="6">
    <location>
        <begin position="15"/>
        <end position="34"/>
    </location>
</feature>
<name>A0ABX1GV39_9FLAO</name>
<keyword evidence="3 6" id="KW-1133">Transmembrane helix</keyword>
<reference evidence="8 9" key="1">
    <citation type="submission" date="2020-04" db="EMBL/GenBank/DDBJ databases">
        <authorList>
            <person name="Yoon J."/>
        </authorList>
    </citation>
    <scope>NUCLEOTIDE SEQUENCE [LARGE SCALE GENOMIC DNA]</scope>
    <source>
        <strain evidence="8 9">DJ-13</strain>
    </source>
</reference>
<dbReference type="InterPro" id="IPR029095">
    <property type="entry name" value="NarX-like_N"/>
</dbReference>
<evidence type="ECO:0000256" key="2">
    <source>
        <dbReference type="ARBA" id="ARBA00022692"/>
    </source>
</evidence>
<proteinExistence type="predicted"/>
<protein>
    <recommendedName>
        <fullName evidence="7">NarX-like N-terminal domain-containing protein</fullName>
    </recommendedName>
</protein>
<evidence type="ECO:0000259" key="7">
    <source>
        <dbReference type="Pfam" id="PF13675"/>
    </source>
</evidence>
<sequence length="320" mass="37615">MKLKLPKLFKKGFRAYYLLVVSIIVLTIAIQSMIQYSLNKQRSTALVVNLAGRQRMLSQRVLNELYSCRYHNCDYAELKLSLNKLVQMNSFLQEGNENLSIDPLDEEEIIVNFRKLEPHLLWINSQLGDFDNIENVPFNDMRYHVDRFLIIMDDIVFQFQKKSEDDIRAMMIIEVELAIFSVFIVLFEIFFIVNPIINRILNQKKKLKEIAWHQSHVLSSHLKNLKDMNYVLKIEKNQERQLEIIKFISQELDSLNDSSANMQTALKETEEVEMPHTKFLNQVEDLLAKYNVFSSQKSEVSHDDKVHSEESKTHDTAVQE</sequence>
<evidence type="ECO:0000313" key="9">
    <source>
        <dbReference type="Proteomes" id="UP000718451"/>
    </source>
</evidence>
<evidence type="ECO:0000256" key="1">
    <source>
        <dbReference type="ARBA" id="ARBA00004141"/>
    </source>
</evidence>
<organism evidence="8 9">
    <name type="scientific">Croceivirga thetidis</name>
    <dbReference type="NCBI Taxonomy" id="2721623"/>
    <lineage>
        <taxon>Bacteria</taxon>
        <taxon>Pseudomonadati</taxon>
        <taxon>Bacteroidota</taxon>
        <taxon>Flavobacteriia</taxon>
        <taxon>Flavobacteriales</taxon>
        <taxon>Flavobacteriaceae</taxon>
        <taxon>Croceivirga</taxon>
    </lineage>
</organism>
<dbReference type="EMBL" id="JAAWWL010000002">
    <property type="protein sequence ID" value="NKI32607.1"/>
    <property type="molecule type" value="Genomic_DNA"/>
</dbReference>
<feature type="region of interest" description="Disordered" evidence="5">
    <location>
        <begin position="297"/>
        <end position="320"/>
    </location>
</feature>
<comment type="caution">
    <text evidence="8">The sequence shown here is derived from an EMBL/GenBank/DDBJ whole genome shotgun (WGS) entry which is preliminary data.</text>
</comment>
<dbReference type="Proteomes" id="UP000718451">
    <property type="component" value="Unassembled WGS sequence"/>
</dbReference>
<dbReference type="Pfam" id="PF13675">
    <property type="entry name" value="PilJ"/>
    <property type="match status" value="1"/>
</dbReference>
<keyword evidence="4 6" id="KW-0472">Membrane</keyword>
<accession>A0ABX1GV39</accession>
<keyword evidence="2 6" id="KW-0812">Transmembrane</keyword>
<feature type="transmembrane region" description="Helical" evidence="6">
    <location>
        <begin position="177"/>
        <end position="197"/>
    </location>
</feature>
<gene>
    <name evidence="8" type="ORF">HCU67_11685</name>
</gene>
<evidence type="ECO:0000256" key="6">
    <source>
        <dbReference type="SAM" id="Phobius"/>
    </source>
</evidence>